<evidence type="ECO:0000256" key="1">
    <source>
        <dbReference type="SAM" id="MobiDB-lite"/>
    </source>
</evidence>
<dbReference type="Proteomes" id="UP001301958">
    <property type="component" value="Unassembled WGS sequence"/>
</dbReference>
<feature type="region of interest" description="Disordered" evidence="1">
    <location>
        <begin position="1"/>
        <end position="20"/>
    </location>
</feature>
<proteinExistence type="predicted"/>
<reference evidence="2" key="2">
    <citation type="submission" date="2023-05" db="EMBL/GenBank/DDBJ databases">
        <authorList>
            <consortium name="Lawrence Berkeley National Laboratory"/>
            <person name="Steindorff A."/>
            <person name="Hensen N."/>
            <person name="Bonometti L."/>
            <person name="Westerberg I."/>
            <person name="Brannstrom I.O."/>
            <person name="Guillou S."/>
            <person name="Cros-Aarteil S."/>
            <person name="Calhoun S."/>
            <person name="Haridas S."/>
            <person name="Kuo A."/>
            <person name="Mondo S."/>
            <person name="Pangilinan J."/>
            <person name="Riley R."/>
            <person name="Labutti K."/>
            <person name="Andreopoulos B."/>
            <person name="Lipzen A."/>
            <person name="Chen C."/>
            <person name="Yanf M."/>
            <person name="Daum C."/>
            <person name="Ng V."/>
            <person name="Clum A."/>
            <person name="Ohm R."/>
            <person name="Martin F."/>
            <person name="Silar P."/>
            <person name="Natvig D."/>
            <person name="Lalanne C."/>
            <person name="Gautier V."/>
            <person name="Ament-Velasquez S.L."/>
            <person name="Kruys A."/>
            <person name="Hutchinson M.I."/>
            <person name="Powell A.J."/>
            <person name="Barry K."/>
            <person name="Miller A.N."/>
            <person name="Grigoriev I.V."/>
            <person name="Debuchy R."/>
            <person name="Gladieux P."/>
            <person name="Thoren M.H."/>
            <person name="Johannesson H."/>
        </authorList>
    </citation>
    <scope>NUCLEOTIDE SEQUENCE</scope>
    <source>
        <strain evidence="2">CBS 990.96</strain>
    </source>
</reference>
<sequence length="287" mass="33785">MAPPRPCEPSWTPSSPPKSLPTSVKVVQQLNAGTPTELLPIMPVVDKVEVKERFREIHYIEQYWEDNFYRLTLEHTKAQEQNRQPRPCPKFTNIQIAMLLLRNSRYLHHLQTVDISTKLEPVLEYLLIIPCFLKRLVFSTGNENACQRLVPSENISEDKRKTLDGIIGFSACKLFFHVRINTVECLAQRRAFQRHYFGEQLDGQEEEDVKCLVCPVIVKVIALAGGNEELEAFGDEPKYLMRTKTLEYIFEGFWEEFKSFLWKTAEIRKQENLRKKLREERREKEWQ</sequence>
<evidence type="ECO:0000313" key="2">
    <source>
        <dbReference type="EMBL" id="KAK4224408.1"/>
    </source>
</evidence>
<name>A0AAN7BJJ4_9PEZI</name>
<accession>A0AAN7BJJ4</accession>
<organism evidence="2 3">
    <name type="scientific">Podospora fimiseda</name>
    <dbReference type="NCBI Taxonomy" id="252190"/>
    <lineage>
        <taxon>Eukaryota</taxon>
        <taxon>Fungi</taxon>
        <taxon>Dikarya</taxon>
        <taxon>Ascomycota</taxon>
        <taxon>Pezizomycotina</taxon>
        <taxon>Sordariomycetes</taxon>
        <taxon>Sordariomycetidae</taxon>
        <taxon>Sordariales</taxon>
        <taxon>Podosporaceae</taxon>
        <taxon>Podospora</taxon>
    </lineage>
</organism>
<dbReference type="EMBL" id="MU865393">
    <property type="protein sequence ID" value="KAK4224408.1"/>
    <property type="molecule type" value="Genomic_DNA"/>
</dbReference>
<gene>
    <name evidence="2" type="ORF">QBC38DRAFT_485488</name>
</gene>
<protein>
    <submittedName>
        <fullName evidence="2">Uncharacterized protein</fullName>
    </submittedName>
</protein>
<evidence type="ECO:0000313" key="3">
    <source>
        <dbReference type="Proteomes" id="UP001301958"/>
    </source>
</evidence>
<keyword evidence="3" id="KW-1185">Reference proteome</keyword>
<reference evidence="2" key="1">
    <citation type="journal article" date="2023" name="Mol. Phylogenet. Evol.">
        <title>Genome-scale phylogeny and comparative genomics of the fungal order Sordariales.</title>
        <authorList>
            <person name="Hensen N."/>
            <person name="Bonometti L."/>
            <person name="Westerberg I."/>
            <person name="Brannstrom I.O."/>
            <person name="Guillou S."/>
            <person name="Cros-Aarteil S."/>
            <person name="Calhoun S."/>
            <person name="Haridas S."/>
            <person name="Kuo A."/>
            <person name="Mondo S."/>
            <person name="Pangilinan J."/>
            <person name="Riley R."/>
            <person name="LaButti K."/>
            <person name="Andreopoulos B."/>
            <person name="Lipzen A."/>
            <person name="Chen C."/>
            <person name="Yan M."/>
            <person name="Daum C."/>
            <person name="Ng V."/>
            <person name="Clum A."/>
            <person name="Steindorff A."/>
            <person name="Ohm R.A."/>
            <person name="Martin F."/>
            <person name="Silar P."/>
            <person name="Natvig D.O."/>
            <person name="Lalanne C."/>
            <person name="Gautier V."/>
            <person name="Ament-Velasquez S.L."/>
            <person name="Kruys A."/>
            <person name="Hutchinson M.I."/>
            <person name="Powell A.J."/>
            <person name="Barry K."/>
            <person name="Miller A.N."/>
            <person name="Grigoriev I.V."/>
            <person name="Debuchy R."/>
            <person name="Gladieux P."/>
            <person name="Hiltunen Thoren M."/>
            <person name="Johannesson H."/>
        </authorList>
    </citation>
    <scope>NUCLEOTIDE SEQUENCE</scope>
    <source>
        <strain evidence="2">CBS 990.96</strain>
    </source>
</reference>
<dbReference type="AlphaFoldDB" id="A0AAN7BJJ4"/>
<comment type="caution">
    <text evidence="2">The sequence shown here is derived from an EMBL/GenBank/DDBJ whole genome shotgun (WGS) entry which is preliminary data.</text>
</comment>